<organism evidence="2 3">
    <name type="scientific">Yoonia maritima</name>
    <dbReference type="NCBI Taxonomy" id="1435347"/>
    <lineage>
        <taxon>Bacteria</taxon>
        <taxon>Pseudomonadati</taxon>
        <taxon>Pseudomonadota</taxon>
        <taxon>Alphaproteobacteria</taxon>
        <taxon>Rhodobacterales</taxon>
        <taxon>Paracoccaceae</taxon>
        <taxon>Yoonia</taxon>
    </lineage>
</organism>
<name>A0A2T0VWM1_9RHOB</name>
<proteinExistence type="predicted"/>
<accession>A0A2T0VWM1</accession>
<dbReference type="Pfam" id="PF13021">
    <property type="entry name" value="DUF3885"/>
    <property type="match status" value="1"/>
</dbReference>
<dbReference type="EMBL" id="PVTP01000009">
    <property type="protein sequence ID" value="PRY76304.1"/>
    <property type="molecule type" value="Genomic_DNA"/>
</dbReference>
<sequence length="213" mass="24479">MKTILASIQDQFGVQELPHGLFHAFDNALRFDLGGTESNIHRPMHRFCQAYERACTIAHAHFEDSSEIYLLLASYGLEQPSKKRLNHIELCGVERSEVQYVSKTAQQDEEHMAEFGCDQFRHWDIVKVNDKRSISDIMWLCIASEMMIEPAFHSTTAYLVDARNGLILHAYDDRGLDVVSLNKSQLSELFIKFNKWLLECDLARMSAMFASDD</sequence>
<evidence type="ECO:0000313" key="3">
    <source>
        <dbReference type="Proteomes" id="UP000238007"/>
    </source>
</evidence>
<dbReference type="RefSeq" id="WP_106358412.1">
    <property type="nucleotide sequence ID" value="NZ_PVTP01000009.1"/>
</dbReference>
<dbReference type="AlphaFoldDB" id="A0A2T0VWM1"/>
<feature type="domain" description="DUF3885" evidence="1">
    <location>
        <begin position="8"/>
        <end position="201"/>
    </location>
</feature>
<dbReference type="InterPro" id="IPR024976">
    <property type="entry name" value="DUF3885"/>
</dbReference>
<gene>
    <name evidence="2" type="ORF">CLV80_109104</name>
</gene>
<evidence type="ECO:0000313" key="2">
    <source>
        <dbReference type="EMBL" id="PRY76304.1"/>
    </source>
</evidence>
<dbReference type="OrthoDB" id="72213at2"/>
<evidence type="ECO:0000259" key="1">
    <source>
        <dbReference type="Pfam" id="PF13021"/>
    </source>
</evidence>
<comment type="caution">
    <text evidence="2">The sequence shown here is derived from an EMBL/GenBank/DDBJ whole genome shotgun (WGS) entry which is preliminary data.</text>
</comment>
<dbReference type="Proteomes" id="UP000238007">
    <property type="component" value="Unassembled WGS sequence"/>
</dbReference>
<protein>
    <submittedName>
        <fullName evidence="2">Uncharacterized protein DUF3885</fullName>
    </submittedName>
</protein>
<reference evidence="2 3" key="1">
    <citation type="submission" date="2018-03" db="EMBL/GenBank/DDBJ databases">
        <title>Genomic Encyclopedia of Archaeal and Bacterial Type Strains, Phase II (KMG-II): from individual species to whole genera.</title>
        <authorList>
            <person name="Goeker M."/>
        </authorList>
    </citation>
    <scope>NUCLEOTIDE SEQUENCE [LARGE SCALE GENOMIC DNA]</scope>
    <source>
        <strain evidence="2 3">DSM 101533</strain>
    </source>
</reference>
<keyword evidence="3" id="KW-1185">Reference proteome</keyword>